<reference evidence="3 6" key="2">
    <citation type="submission" date="2018-01" db="EMBL/GenBank/DDBJ databases">
        <title>Complete genome sequence of Caulobacter flavus RHGG3.</title>
        <authorList>
            <person name="Yang E."/>
        </authorList>
    </citation>
    <scope>NUCLEOTIDE SEQUENCE [LARGE SCALE GENOMIC DNA]</scope>
    <source>
        <strain evidence="3 6">RHGG3</strain>
    </source>
</reference>
<dbReference type="InterPro" id="IPR001387">
    <property type="entry name" value="Cro/C1-type_HTH"/>
</dbReference>
<proteinExistence type="predicted"/>
<name>A0A2N5CS59_9CAUL</name>
<dbReference type="GO" id="GO:0003677">
    <property type="term" value="F:DNA binding"/>
    <property type="evidence" value="ECO:0007669"/>
    <property type="project" value="InterPro"/>
</dbReference>
<dbReference type="Gene3D" id="1.10.260.40">
    <property type="entry name" value="lambda repressor-like DNA-binding domains"/>
    <property type="match status" value="1"/>
</dbReference>
<dbReference type="InterPro" id="IPR010982">
    <property type="entry name" value="Lambda_DNA-bd_dom_sf"/>
</dbReference>
<evidence type="ECO:0000313" key="6">
    <source>
        <dbReference type="Proteomes" id="UP000281192"/>
    </source>
</evidence>
<dbReference type="Pfam" id="PF01381">
    <property type="entry name" value="HTH_3"/>
    <property type="match status" value="1"/>
</dbReference>
<reference evidence="4 5" key="1">
    <citation type="submission" date="2017-12" db="EMBL/GenBank/DDBJ databases">
        <title>The genome sequence of Caulobacter flavus CGMCC1 15093.</title>
        <authorList>
            <person name="Gao J."/>
            <person name="Mao X."/>
            <person name="Sun J."/>
        </authorList>
    </citation>
    <scope>NUCLEOTIDE SEQUENCE [LARGE SCALE GENOMIC DNA]</scope>
    <source>
        <strain evidence="4 5">CGMCC1 15093</strain>
    </source>
</reference>
<evidence type="ECO:0000259" key="2">
    <source>
        <dbReference type="PROSITE" id="PS50943"/>
    </source>
</evidence>
<accession>A0A2N5CS59</accession>
<dbReference type="EMBL" id="CP026100">
    <property type="protein sequence ID" value="AYV46460.1"/>
    <property type="molecule type" value="Genomic_DNA"/>
</dbReference>
<keyword evidence="6" id="KW-1185">Reference proteome</keyword>
<gene>
    <name evidence="3" type="ORF">C1707_09400</name>
    <name evidence="4" type="ORF">CFHF_15085</name>
</gene>
<dbReference type="PROSITE" id="PS50943">
    <property type="entry name" value="HTH_CROC1"/>
    <property type="match status" value="1"/>
</dbReference>
<dbReference type="OrthoDB" id="7361823at2"/>
<dbReference type="Proteomes" id="UP000281192">
    <property type="component" value="Chromosome"/>
</dbReference>
<feature type="domain" description="HTH cro/C1-type" evidence="2">
    <location>
        <begin position="62"/>
        <end position="116"/>
    </location>
</feature>
<evidence type="ECO:0000313" key="3">
    <source>
        <dbReference type="EMBL" id="AYV46460.1"/>
    </source>
</evidence>
<protein>
    <recommendedName>
        <fullName evidence="2">HTH cro/C1-type domain-containing protein</fullName>
    </recommendedName>
</protein>
<feature type="region of interest" description="Disordered" evidence="1">
    <location>
        <begin position="24"/>
        <end position="55"/>
    </location>
</feature>
<dbReference type="CDD" id="cd00093">
    <property type="entry name" value="HTH_XRE"/>
    <property type="match status" value="1"/>
</dbReference>
<evidence type="ECO:0000313" key="4">
    <source>
        <dbReference type="EMBL" id="PLR12827.1"/>
    </source>
</evidence>
<dbReference type="KEGG" id="cfh:C1707_09400"/>
<dbReference type="SUPFAM" id="SSF47413">
    <property type="entry name" value="lambda repressor-like DNA-binding domains"/>
    <property type="match status" value="1"/>
</dbReference>
<sequence length="118" mass="12342">MSKVIERISARDLARAIATGGIKINRMTPPAAPARDQDPAGPAPSPRPATHVGTPAELGRLIRQAREAMDLTQAQFADMAGVGRRFVSELENGKATLELGKVMAACAAAGLDLLAVTR</sequence>
<evidence type="ECO:0000256" key="1">
    <source>
        <dbReference type="SAM" id="MobiDB-lite"/>
    </source>
</evidence>
<dbReference type="NCBIfam" id="TIGR03070">
    <property type="entry name" value="couple_hipB"/>
    <property type="match status" value="1"/>
</dbReference>
<dbReference type="EMBL" id="PJRQ01000030">
    <property type="protein sequence ID" value="PLR12827.1"/>
    <property type="molecule type" value="Genomic_DNA"/>
</dbReference>
<organism evidence="4 5">
    <name type="scientific">Caulobacter flavus</name>
    <dbReference type="NCBI Taxonomy" id="1679497"/>
    <lineage>
        <taxon>Bacteria</taxon>
        <taxon>Pseudomonadati</taxon>
        <taxon>Pseudomonadota</taxon>
        <taxon>Alphaproteobacteria</taxon>
        <taxon>Caulobacterales</taxon>
        <taxon>Caulobacteraceae</taxon>
        <taxon>Caulobacter</taxon>
    </lineage>
</organism>
<dbReference type="AlphaFoldDB" id="A0A2N5CS59"/>
<dbReference type="InterPro" id="IPR017507">
    <property type="entry name" value="Tscrpt_reg_HipB-like"/>
</dbReference>
<dbReference type="Proteomes" id="UP000234483">
    <property type="component" value="Unassembled WGS sequence"/>
</dbReference>
<dbReference type="SMART" id="SM00530">
    <property type="entry name" value="HTH_XRE"/>
    <property type="match status" value="1"/>
</dbReference>
<evidence type="ECO:0000313" key="5">
    <source>
        <dbReference type="Proteomes" id="UP000234483"/>
    </source>
</evidence>